<organism evidence="10 12">
    <name type="scientific">Candidatus Chlorohelix allophototropha</name>
    <dbReference type="NCBI Taxonomy" id="3003348"/>
    <lineage>
        <taxon>Bacteria</taxon>
        <taxon>Bacillati</taxon>
        <taxon>Chloroflexota</taxon>
        <taxon>Chloroflexia</taxon>
        <taxon>Candidatus Chloroheliales</taxon>
        <taxon>Candidatus Chloroheliaceae</taxon>
        <taxon>Candidatus Chlorohelix</taxon>
    </lineage>
</organism>
<evidence type="ECO:0000256" key="3">
    <source>
        <dbReference type="ARBA" id="ARBA00022448"/>
    </source>
</evidence>
<evidence type="ECO:0000256" key="6">
    <source>
        <dbReference type="ARBA" id="ARBA00022989"/>
    </source>
</evidence>
<dbReference type="InterPro" id="IPR013525">
    <property type="entry name" value="ABC2_TM"/>
</dbReference>
<reference evidence="10 12" key="1">
    <citation type="submission" date="2020-06" db="EMBL/GenBank/DDBJ databases">
        <title>Anoxygenic phototrophic Chloroflexota member uses a Type I reaction center.</title>
        <authorList>
            <person name="Tsuji J.M."/>
            <person name="Shaw N.A."/>
            <person name="Nagashima S."/>
            <person name="Venkiteswaran J."/>
            <person name="Schiff S.L."/>
            <person name="Hanada S."/>
            <person name="Tank M."/>
            <person name="Neufeld J.D."/>
        </authorList>
    </citation>
    <scope>NUCLEOTIDE SEQUENCE [LARGE SCALE GENOMIC DNA]</scope>
    <source>
        <strain evidence="10">L227-S17</strain>
    </source>
</reference>
<comment type="subcellular location">
    <subcellularLocation>
        <location evidence="1 8">Cell membrane</location>
        <topology evidence="1 8">Multi-pass membrane protein</topology>
    </subcellularLocation>
</comment>
<keyword evidence="13" id="KW-1185">Reference proteome</keyword>
<evidence type="ECO:0000256" key="8">
    <source>
        <dbReference type="RuleBase" id="RU361157"/>
    </source>
</evidence>
<reference evidence="11" key="2">
    <citation type="journal article" date="2024" name="Nature">
        <title>Anoxygenic phototroph of the Chloroflexota uses a type I reaction centre.</title>
        <authorList>
            <person name="Tsuji J.M."/>
            <person name="Shaw N.A."/>
            <person name="Nagashima S."/>
            <person name="Venkiteswaran J.J."/>
            <person name="Schiff S.L."/>
            <person name="Watanabe T."/>
            <person name="Fukui M."/>
            <person name="Hanada S."/>
            <person name="Tank M."/>
            <person name="Neufeld J.D."/>
        </authorList>
    </citation>
    <scope>NUCLEOTIDE SEQUENCE</scope>
    <source>
        <strain evidence="11">L227-S17</strain>
    </source>
</reference>
<dbReference type="InterPro" id="IPR000412">
    <property type="entry name" value="ABC_2_transport"/>
</dbReference>
<evidence type="ECO:0000256" key="5">
    <source>
        <dbReference type="ARBA" id="ARBA00022692"/>
    </source>
</evidence>
<gene>
    <name evidence="10" type="ORF">HXX08_00565</name>
    <name evidence="11" type="ORF">OZ401_002032</name>
</gene>
<sequence length="267" mass="29596">MSSVTRGGNPGEVHRASGRFSGKRLITISRRVLLQLRHDRLFLALSLLAPVIMVLFLKIFFDSMKGPGFVVSRFIVPMGAFLIHFFTYILCAIALVRERSHETLSRMFVNGFRRGEIILGFLLAYSLLATLQSLIVLVLLGWLFELSYAFEIYASIYLVIWLLAVISVALGIFLSNFAHSEAQMIPTIPLVILPSVFLSGIIVAVDKLPDWVQPISRISPLYYANNALQKLILPNGSLGDDLSSIAGLLAYGLIVLTLGSLTLKERD</sequence>
<dbReference type="InterPro" id="IPR051449">
    <property type="entry name" value="ABC-2_transporter_component"/>
</dbReference>
<keyword evidence="4 8" id="KW-1003">Cell membrane</keyword>
<dbReference type="Proteomes" id="UP001431572">
    <property type="component" value="Chromosome 1"/>
</dbReference>
<dbReference type="GO" id="GO:0140359">
    <property type="term" value="F:ABC-type transporter activity"/>
    <property type="evidence" value="ECO:0007669"/>
    <property type="project" value="InterPro"/>
</dbReference>
<dbReference type="PANTHER" id="PTHR30294:SF38">
    <property type="entry name" value="TRANSPORT PERMEASE PROTEIN"/>
    <property type="match status" value="1"/>
</dbReference>
<feature type="transmembrane region" description="Helical" evidence="8">
    <location>
        <begin position="41"/>
        <end position="61"/>
    </location>
</feature>
<dbReference type="InterPro" id="IPR047817">
    <property type="entry name" value="ABC2_TM_bact-type"/>
</dbReference>
<dbReference type="EMBL" id="JACATZ010000001">
    <property type="protein sequence ID" value="NWJ44347.1"/>
    <property type="molecule type" value="Genomic_DNA"/>
</dbReference>
<feature type="transmembrane region" description="Helical" evidence="8">
    <location>
        <begin position="242"/>
        <end position="263"/>
    </location>
</feature>
<keyword evidence="7 8" id="KW-0472">Membrane</keyword>
<dbReference type="Pfam" id="PF01061">
    <property type="entry name" value="ABC2_membrane"/>
    <property type="match status" value="1"/>
</dbReference>
<feature type="transmembrane region" description="Helical" evidence="8">
    <location>
        <begin position="156"/>
        <end position="175"/>
    </location>
</feature>
<feature type="transmembrane region" description="Helical" evidence="8">
    <location>
        <begin position="117"/>
        <end position="144"/>
    </location>
</feature>
<keyword evidence="3 8" id="KW-0813">Transport</keyword>
<evidence type="ECO:0000313" key="10">
    <source>
        <dbReference type="EMBL" id="NWJ44347.1"/>
    </source>
</evidence>
<evidence type="ECO:0000256" key="7">
    <source>
        <dbReference type="ARBA" id="ARBA00023136"/>
    </source>
</evidence>
<keyword evidence="6 8" id="KW-1133">Transmembrane helix</keyword>
<feature type="transmembrane region" description="Helical" evidence="8">
    <location>
        <begin position="73"/>
        <end position="96"/>
    </location>
</feature>
<evidence type="ECO:0000313" key="12">
    <source>
        <dbReference type="Proteomes" id="UP000521676"/>
    </source>
</evidence>
<evidence type="ECO:0000259" key="9">
    <source>
        <dbReference type="PROSITE" id="PS51012"/>
    </source>
</evidence>
<dbReference type="PROSITE" id="PS51012">
    <property type="entry name" value="ABC_TM2"/>
    <property type="match status" value="1"/>
</dbReference>
<dbReference type="PANTHER" id="PTHR30294">
    <property type="entry name" value="MEMBRANE COMPONENT OF ABC TRANSPORTER YHHJ-RELATED"/>
    <property type="match status" value="1"/>
</dbReference>
<dbReference type="AlphaFoldDB" id="A0A8T7LU25"/>
<dbReference type="Proteomes" id="UP000521676">
    <property type="component" value="Unassembled WGS sequence"/>
</dbReference>
<evidence type="ECO:0000313" key="11">
    <source>
        <dbReference type="EMBL" id="WJW66240.1"/>
    </source>
</evidence>
<name>A0A8T7LU25_9CHLR</name>
<dbReference type="EMBL" id="CP128399">
    <property type="protein sequence ID" value="WJW66240.1"/>
    <property type="molecule type" value="Genomic_DNA"/>
</dbReference>
<evidence type="ECO:0000256" key="4">
    <source>
        <dbReference type="ARBA" id="ARBA00022475"/>
    </source>
</evidence>
<proteinExistence type="inferred from homology"/>
<dbReference type="RefSeq" id="WP_341468123.1">
    <property type="nucleotide sequence ID" value="NZ_CP128399.1"/>
</dbReference>
<keyword evidence="5 8" id="KW-0812">Transmembrane</keyword>
<evidence type="ECO:0000256" key="2">
    <source>
        <dbReference type="ARBA" id="ARBA00007783"/>
    </source>
</evidence>
<feature type="domain" description="ABC transmembrane type-2" evidence="9">
    <location>
        <begin position="41"/>
        <end position="266"/>
    </location>
</feature>
<protein>
    <recommendedName>
        <fullName evidence="8">Transport permease protein</fullName>
    </recommendedName>
</protein>
<dbReference type="PIRSF" id="PIRSF006648">
    <property type="entry name" value="DrrB"/>
    <property type="match status" value="1"/>
</dbReference>
<comment type="similarity">
    <text evidence="2 8">Belongs to the ABC-2 integral membrane protein family.</text>
</comment>
<feature type="transmembrane region" description="Helical" evidence="8">
    <location>
        <begin position="187"/>
        <end position="205"/>
    </location>
</feature>
<evidence type="ECO:0000313" key="13">
    <source>
        <dbReference type="Proteomes" id="UP001431572"/>
    </source>
</evidence>
<accession>A0A8T7LU25</accession>
<evidence type="ECO:0000256" key="1">
    <source>
        <dbReference type="ARBA" id="ARBA00004651"/>
    </source>
</evidence>
<dbReference type="GO" id="GO:0043190">
    <property type="term" value="C:ATP-binding cassette (ABC) transporter complex"/>
    <property type="evidence" value="ECO:0007669"/>
    <property type="project" value="InterPro"/>
</dbReference>